<accession>A0AAD5BWJ3</accession>
<reference evidence="2" key="1">
    <citation type="submission" date="2022-06" db="EMBL/GenBank/DDBJ databases">
        <title>Uncovering the hologenomic basis of an extraordinary plant invasion.</title>
        <authorList>
            <person name="Bieker V.C."/>
            <person name="Martin M.D."/>
            <person name="Gilbert T."/>
            <person name="Hodgins K."/>
            <person name="Battlay P."/>
            <person name="Petersen B."/>
            <person name="Wilson J."/>
        </authorList>
    </citation>
    <scope>NUCLEOTIDE SEQUENCE</scope>
    <source>
        <strain evidence="2">AA19_3_7</strain>
        <tissue evidence="2">Leaf</tissue>
    </source>
</reference>
<sequence>MVNKRTGVESPKINFKLRNLDGIEIHASLWEDNAVALSKFMNDKKRDPHVFIIVQFGAINKYQGQTGVTNTFDASRVFLNADVEEMLSFKMKYFEKFIDNESSDSSNSSSGSLMISSIEEEFLHKCGFSLARYITTMSTANKLILVATIIEISNELKWYYRGCNFCKSKVEKVFQSYEKEDGSIGVREVWECKGKSCPGLEVHEVIRFRILIKVKDCSSTTTLTLFDTDAKKIFGKTAQEFVEEEEQIMNNGDTPPEYPKEFEKLIGEKYAFIIKVSDYNIEHQIEQYSISMLTQDENILSGVYKKFDIEKLEKKISNEEICFSEIEHANDNVLKGDEDVPIQNNNDDEDICEIDGSTLTRTRKRPRLDGERHEVAKEKIKLLTPKIEKD</sequence>
<evidence type="ECO:0000313" key="3">
    <source>
        <dbReference type="Proteomes" id="UP001206925"/>
    </source>
</evidence>
<dbReference type="EMBL" id="JAMZMK010010666">
    <property type="protein sequence ID" value="KAI7730725.1"/>
    <property type="molecule type" value="Genomic_DNA"/>
</dbReference>
<gene>
    <name evidence="2" type="ORF">M8C21_025561</name>
</gene>
<proteinExistence type="predicted"/>
<dbReference type="InterPro" id="IPR013955">
    <property type="entry name" value="Rep_factor-A_C"/>
</dbReference>
<keyword evidence="3" id="KW-1185">Reference proteome</keyword>
<dbReference type="PANTHER" id="PTHR47165:SF4">
    <property type="entry name" value="OS03G0429900 PROTEIN"/>
    <property type="match status" value="1"/>
</dbReference>
<dbReference type="Pfam" id="PF08646">
    <property type="entry name" value="Rep_fac-A_C"/>
    <property type="match status" value="1"/>
</dbReference>
<dbReference type="CDD" id="cd04481">
    <property type="entry name" value="RPA1_DBD_B_like"/>
    <property type="match status" value="1"/>
</dbReference>
<feature type="domain" description="Replication factor A C-terminal" evidence="1">
    <location>
        <begin position="145"/>
        <end position="279"/>
    </location>
</feature>
<dbReference type="InterPro" id="IPR012340">
    <property type="entry name" value="NA-bd_OB-fold"/>
</dbReference>
<name>A0AAD5BWJ3_AMBAR</name>
<dbReference type="Proteomes" id="UP001206925">
    <property type="component" value="Unassembled WGS sequence"/>
</dbReference>
<dbReference type="AlphaFoldDB" id="A0AAD5BWJ3"/>
<dbReference type="PANTHER" id="PTHR47165">
    <property type="entry name" value="OS03G0429900 PROTEIN"/>
    <property type="match status" value="1"/>
</dbReference>
<dbReference type="Gene3D" id="2.40.50.140">
    <property type="entry name" value="Nucleic acid-binding proteins"/>
    <property type="match status" value="2"/>
</dbReference>
<protein>
    <recommendedName>
        <fullName evidence="1">Replication factor A C-terminal domain-containing protein</fullName>
    </recommendedName>
</protein>
<dbReference type="SUPFAM" id="SSF50249">
    <property type="entry name" value="Nucleic acid-binding proteins"/>
    <property type="match status" value="2"/>
</dbReference>
<evidence type="ECO:0000259" key="1">
    <source>
        <dbReference type="Pfam" id="PF08646"/>
    </source>
</evidence>
<organism evidence="2 3">
    <name type="scientific">Ambrosia artemisiifolia</name>
    <name type="common">Common ragweed</name>
    <dbReference type="NCBI Taxonomy" id="4212"/>
    <lineage>
        <taxon>Eukaryota</taxon>
        <taxon>Viridiplantae</taxon>
        <taxon>Streptophyta</taxon>
        <taxon>Embryophyta</taxon>
        <taxon>Tracheophyta</taxon>
        <taxon>Spermatophyta</taxon>
        <taxon>Magnoliopsida</taxon>
        <taxon>eudicotyledons</taxon>
        <taxon>Gunneridae</taxon>
        <taxon>Pentapetalae</taxon>
        <taxon>asterids</taxon>
        <taxon>campanulids</taxon>
        <taxon>Asterales</taxon>
        <taxon>Asteraceae</taxon>
        <taxon>Asteroideae</taxon>
        <taxon>Heliantheae alliance</taxon>
        <taxon>Heliantheae</taxon>
        <taxon>Ambrosia</taxon>
    </lineage>
</organism>
<evidence type="ECO:0000313" key="2">
    <source>
        <dbReference type="EMBL" id="KAI7730725.1"/>
    </source>
</evidence>
<comment type="caution">
    <text evidence="2">The sequence shown here is derived from an EMBL/GenBank/DDBJ whole genome shotgun (WGS) entry which is preliminary data.</text>
</comment>